<gene>
    <name evidence="2" type="ORF">QYE77_00935</name>
</gene>
<dbReference type="InterPro" id="IPR013216">
    <property type="entry name" value="Methyltransf_11"/>
</dbReference>
<organism evidence="2 3">
    <name type="scientific">Thermanaerothrix solaris</name>
    <dbReference type="NCBI Taxonomy" id="3058434"/>
    <lineage>
        <taxon>Bacteria</taxon>
        <taxon>Bacillati</taxon>
        <taxon>Chloroflexota</taxon>
        <taxon>Anaerolineae</taxon>
        <taxon>Anaerolineales</taxon>
        <taxon>Anaerolineaceae</taxon>
        <taxon>Thermanaerothrix</taxon>
    </lineage>
</organism>
<keyword evidence="2" id="KW-0808">Transferase</keyword>
<dbReference type="Proteomes" id="UP001254165">
    <property type="component" value="Unassembled WGS sequence"/>
</dbReference>
<dbReference type="PANTHER" id="PTHR43861">
    <property type="entry name" value="TRANS-ACONITATE 2-METHYLTRANSFERASE-RELATED"/>
    <property type="match status" value="1"/>
</dbReference>
<dbReference type="GO" id="GO:0008168">
    <property type="term" value="F:methyltransferase activity"/>
    <property type="evidence" value="ECO:0007669"/>
    <property type="project" value="UniProtKB-KW"/>
</dbReference>
<evidence type="ECO:0000313" key="3">
    <source>
        <dbReference type="Proteomes" id="UP001254165"/>
    </source>
</evidence>
<dbReference type="RefSeq" id="WP_315623366.1">
    <property type="nucleotide sequence ID" value="NZ_JAUHMF010000001.1"/>
</dbReference>
<dbReference type="EMBL" id="JAUHMF010000001">
    <property type="protein sequence ID" value="MDT8896815.1"/>
    <property type="molecule type" value="Genomic_DNA"/>
</dbReference>
<dbReference type="EC" id="2.1.1.-" evidence="2"/>
<feature type="domain" description="Methyltransferase type 11" evidence="1">
    <location>
        <begin position="39"/>
        <end position="129"/>
    </location>
</feature>
<dbReference type="CDD" id="cd02440">
    <property type="entry name" value="AdoMet_MTases"/>
    <property type="match status" value="1"/>
</dbReference>
<dbReference type="PANTHER" id="PTHR43861:SF1">
    <property type="entry name" value="TRANS-ACONITATE 2-METHYLTRANSFERASE"/>
    <property type="match status" value="1"/>
</dbReference>
<keyword evidence="3" id="KW-1185">Reference proteome</keyword>
<keyword evidence="2" id="KW-0489">Methyltransferase</keyword>
<evidence type="ECO:0000313" key="2">
    <source>
        <dbReference type="EMBL" id="MDT8896815.1"/>
    </source>
</evidence>
<reference evidence="2 3" key="1">
    <citation type="submission" date="2023-07" db="EMBL/GenBank/DDBJ databases">
        <title>Novel species of Thermanaerothrix with wide hydrolytic capabilities.</title>
        <authorList>
            <person name="Zayulina K.S."/>
            <person name="Podosokorskaya O.A."/>
            <person name="Elcheninov A.G."/>
        </authorList>
    </citation>
    <scope>NUCLEOTIDE SEQUENCE [LARGE SCALE GENOMIC DNA]</scope>
    <source>
        <strain evidence="2 3">4228-RoL</strain>
    </source>
</reference>
<comment type="caution">
    <text evidence="2">The sequence shown here is derived from an EMBL/GenBank/DDBJ whole genome shotgun (WGS) entry which is preliminary data.</text>
</comment>
<protein>
    <submittedName>
        <fullName evidence="2">Class I SAM-dependent methyltransferase</fullName>
        <ecNumber evidence="2">2.1.1.-</ecNumber>
    </submittedName>
</protein>
<evidence type="ECO:0000259" key="1">
    <source>
        <dbReference type="Pfam" id="PF08241"/>
    </source>
</evidence>
<dbReference type="GO" id="GO:0032259">
    <property type="term" value="P:methylation"/>
    <property type="evidence" value="ECO:0007669"/>
    <property type="project" value="UniProtKB-KW"/>
</dbReference>
<dbReference type="SUPFAM" id="SSF53335">
    <property type="entry name" value="S-adenosyl-L-methionine-dependent methyltransferases"/>
    <property type="match status" value="1"/>
</dbReference>
<dbReference type="Gene3D" id="3.40.50.150">
    <property type="entry name" value="Vaccinia Virus protein VP39"/>
    <property type="match status" value="1"/>
</dbReference>
<sequence length="187" mass="21525">MRENVHFEWLAPWYEKIFKPPPREEIERLLQLPTSGWLLDVGGGTGRVTSSLVAVARRVIVLDLSMGMLRQARLKPALLPVRAQAEFLPFQAHTFDRILMVDTFHHLADQRRALEELLRILAFGGVLMIEEPNYHHPLVKLIALFERVMGMNSHFVYGENIESALRQMGYAPEYRIDGAIIRIVVRT</sequence>
<accession>A0ABU3NKF4</accession>
<name>A0ABU3NKF4_9CHLR</name>
<dbReference type="InterPro" id="IPR029063">
    <property type="entry name" value="SAM-dependent_MTases_sf"/>
</dbReference>
<proteinExistence type="predicted"/>
<dbReference type="Pfam" id="PF08241">
    <property type="entry name" value="Methyltransf_11"/>
    <property type="match status" value="1"/>
</dbReference>